<dbReference type="Gene3D" id="3.40.50.150">
    <property type="entry name" value="Vaccinia Virus protein VP39"/>
    <property type="match status" value="1"/>
</dbReference>
<sequence length="217" mass="24034">MNDDVLSRIGMDLFFDEFAPLAPAGSACLEWGKPQYTTRVAACNASTTWNFRFARSGKAAINHKKRTLNADLNRLSASDMAGWPRFGTIICNQVFEHISSPFQAAVAIAEMLAPGGVLLFTAPFMEPFHRMPGDFFRYTFDGARTLFETAGLQVVAQRKIGNTMLASAHLLGFGSGDFEAGLLRRELVRKVDNPLKPMNRVDEWAFIETALVAHKTK</sequence>
<reference evidence="1" key="1">
    <citation type="submission" date="2021-01" db="EMBL/GenBank/DDBJ databases">
        <authorList>
            <person name="Corre E."/>
            <person name="Pelletier E."/>
            <person name="Niang G."/>
            <person name="Scheremetjew M."/>
            <person name="Finn R."/>
            <person name="Kale V."/>
            <person name="Holt S."/>
            <person name="Cochrane G."/>
            <person name="Meng A."/>
            <person name="Brown T."/>
            <person name="Cohen L."/>
        </authorList>
    </citation>
    <scope>NUCLEOTIDE SEQUENCE</scope>
    <source>
        <strain evidence="1">CCMP281</strain>
    </source>
</reference>
<evidence type="ECO:0008006" key="2">
    <source>
        <dbReference type="Google" id="ProtNLM"/>
    </source>
</evidence>
<proteinExistence type="predicted"/>
<gene>
    <name evidence="1" type="ORF">HERI1096_LOCUS14346</name>
</gene>
<dbReference type="SUPFAM" id="SSF53335">
    <property type="entry name" value="S-adenosyl-L-methionine-dependent methyltransferases"/>
    <property type="match status" value="1"/>
</dbReference>
<dbReference type="InterPro" id="IPR029063">
    <property type="entry name" value="SAM-dependent_MTases_sf"/>
</dbReference>
<name>A0A7S3EXC4_9EUKA</name>
<evidence type="ECO:0000313" key="1">
    <source>
        <dbReference type="EMBL" id="CAE0113672.1"/>
    </source>
</evidence>
<organism evidence="1">
    <name type="scientific">Haptolina ericina</name>
    <dbReference type="NCBI Taxonomy" id="156174"/>
    <lineage>
        <taxon>Eukaryota</taxon>
        <taxon>Haptista</taxon>
        <taxon>Haptophyta</taxon>
        <taxon>Prymnesiophyceae</taxon>
        <taxon>Prymnesiales</taxon>
        <taxon>Prymnesiaceae</taxon>
        <taxon>Haptolina</taxon>
    </lineage>
</organism>
<accession>A0A7S3EXC4</accession>
<dbReference type="AlphaFoldDB" id="A0A7S3EXC4"/>
<dbReference type="Pfam" id="PF13489">
    <property type="entry name" value="Methyltransf_23"/>
    <property type="match status" value="1"/>
</dbReference>
<dbReference type="EMBL" id="HBHX01025693">
    <property type="protein sequence ID" value="CAE0113672.1"/>
    <property type="molecule type" value="Transcribed_RNA"/>
</dbReference>
<protein>
    <recommendedName>
        <fullName evidence="2">Methyltransferase type 11 domain-containing protein</fullName>
    </recommendedName>
</protein>